<reference evidence="3 4" key="1">
    <citation type="submission" date="2019-03" db="EMBL/GenBank/DDBJ databases">
        <title>The complete genome sequence of Neokomagataea sp. Jb2 NBRC113641.</title>
        <authorList>
            <person name="Chua K.-O."/>
            <person name="Chan K.-G."/>
            <person name="See-Too W.-S."/>
        </authorList>
    </citation>
    <scope>NUCLEOTIDE SEQUENCE [LARGE SCALE GENOMIC DNA]</scope>
    <source>
        <strain evidence="3 4">Jb2</strain>
    </source>
</reference>
<gene>
    <name evidence="3" type="ORF">E3202_07040</name>
</gene>
<keyword evidence="4" id="KW-1185">Reference proteome</keyword>
<protein>
    <submittedName>
        <fullName evidence="3">Uncharacterized protein</fullName>
    </submittedName>
</protein>
<evidence type="ECO:0000256" key="2">
    <source>
        <dbReference type="SAM" id="Phobius"/>
    </source>
</evidence>
<accession>A0A506ULN3</accession>
<organism evidence="3 4">
    <name type="scientific">Oecophyllibacter saccharovorans</name>
    <dbReference type="NCBI Taxonomy" id="2558360"/>
    <lineage>
        <taxon>Bacteria</taxon>
        <taxon>Pseudomonadati</taxon>
        <taxon>Pseudomonadota</taxon>
        <taxon>Alphaproteobacteria</taxon>
        <taxon>Acetobacterales</taxon>
        <taxon>Acetobacteraceae</taxon>
        <taxon>Oecophyllibacter</taxon>
    </lineage>
</organism>
<feature type="region of interest" description="Disordered" evidence="1">
    <location>
        <begin position="1"/>
        <end position="31"/>
    </location>
</feature>
<keyword evidence="2" id="KW-1133">Transmembrane helix</keyword>
<evidence type="ECO:0000313" key="3">
    <source>
        <dbReference type="EMBL" id="TPW34256.1"/>
    </source>
</evidence>
<dbReference type="AlphaFoldDB" id="A0A506ULN3"/>
<dbReference type="EMBL" id="SORZ01000002">
    <property type="protein sequence ID" value="TPW34256.1"/>
    <property type="molecule type" value="Genomic_DNA"/>
</dbReference>
<proteinExistence type="predicted"/>
<keyword evidence="2" id="KW-0472">Membrane</keyword>
<feature type="transmembrane region" description="Helical" evidence="2">
    <location>
        <begin position="344"/>
        <end position="366"/>
    </location>
</feature>
<evidence type="ECO:0000256" key="1">
    <source>
        <dbReference type="SAM" id="MobiDB-lite"/>
    </source>
</evidence>
<name>A0A506ULN3_9PROT</name>
<sequence>MEAFSRRSSLAGGRQERGEGPSSPGRSTIEPIAVSPARLSGLFTSRLNEVCARFEDWTLPLVVTGRLGSVPADTWRRYEPLPLQDLNGKEEIGLEVTYEQLEKSAVKPGEVVEATGFLRARLVRGQVVPRFETLALRPYTPDSQGGEGGERLLESLVPDRHDFPTQGEPGFLLVDLATGTQALEQIEEALGAWRRQGAVRSLRLGPHNRQELLQALLRSPEEIIVLVVNSRSLPLLQGTAALKAMAASPAYRMVVTEEATGAEVPAAPNGQSDLALRSLTWLADRVFASPVEAGRYLRERCSALWQKREEARAREEEIMALRDSLAQLSDLPEIARSAGLRRGLTLGLCGGGIGCFVLAIALVFLLHRF</sequence>
<dbReference type="RefSeq" id="WP_165600875.1">
    <property type="nucleotide sequence ID" value="NZ_SORZ01000002.1"/>
</dbReference>
<comment type="caution">
    <text evidence="3">The sequence shown here is derived from an EMBL/GenBank/DDBJ whole genome shotgun (WGS) entry which is preliminary data.</text>
</comment>
<dbReference type="Proteomes" id="UP000315037">
    <property type="component" value="Unassembled WGS sequence"/>
</dbReference>
<evidence type="ECO:0000313" key="4">
    <source>
        <dbReference type="Proteomes" id="UP000315037"/>
    </source>
</evidence>
<keyword evidence="2" id="KW-0812">Transmembrane</keyword>